<dbReference type="Proteomes" id="UP001236657">
    <property type="component" value="Chromosome"/>
</dbReference>
<gene>
    <name evidence="1" type="ORF">RCF98_14325</name>
</gene>
<name>A0ABY9MNB2_9GAMM</name>
<dbReference type="EMBL" id="CP133218">
    <property type="protein sequence ID" value="WML90139.1"/>
    <property type="molecule type" value="Genomic_DNA"/>
</dbReference>
<evidence type="ECO:0000313" key="1">
    <source>
        <dbReference type="EMBL" id="WML90139.1"/>
    </source>
</evidence>
<proteinExistence type="predicted"/>
<reference evidence="1 2" key="1">
    <citation type="submission" date="2023-08" db="EMBL/GenBank/DDBJ databases">
        <title>New molecular markers tilS and rpoB for phylogenetic and monitoring studies of the genus Thiothrix biodiversity.</title>
        <authorList>
            <person name="Ravin N.V."/>
            <person name="Smolyakov D."/>
            <person name="Markov N.D."/>
            <person name="Beletsky A.V."/>
            <person name="Mardanov A.V."/>
            <person name="Rudenko T.S."/>
            <person name="Grabovich M.Y."/>
        </authorList>
    </citation>
    <scope>NUCLEOTIDE SEQUENCE [LARGE SCALE GENOMIC DNA]</scope>
    <source>
        <strain evidence="1 2">MK1</strain>
    </source>
</reference>
<protein>
    <submittedName>
        <fullName evidence="1">Uncharacterized protein</fullName>
    </submittedName>
</protein>
<accession>A0ABY9MNB2</accession>
<dbReference type="RefSeq" id="WP_308894522.1">
    <property type="nucleotide sequence ID" value="NZ_CP133218.1"/>
</dbReference>
<sequence>MNSETLNQMTVNLLESLDKDELLNQKGISAIVSLIKRDDSRATIRHTIKTNGGDKAQYVEGMKALIAHYDTSAAISMRGLCEQSATEKVSRKFLEEKIVPLLTELGVIVRAGERSSYWQAYDKIGQKPGLLDTVLSSFAATPEKLAAKAESERAYAEKCKLDTARKAEAFAQRRKESAARAMNYTKEADTLAASLPAQPATIGDKIKANPAAAVLIGFLAVGIGAAVMTSEPQQQALTPLIANVNGSPTLDPRILAGE</sequence>
<organism evidence="1 2">
    <name type="scientific">Thiothrix lacustris</name>
    <dbReference type="NCBI Taxonomy" id="525917"/>
    <lineage>
        <taxon>Bacteria</taxon>
        <taxon>Pseudomonadati</taxon>
        <taxon>Pseudomonadota</taxon>
        <taxon>Gammaproteobacteria</taxon>
        <taxon>Thiotrichales</taxon>
        <taxon>Thiotrichaceae</taxon>
        <taxon>Thiothrix</taxon>
    </lineage>
</organism>
<evidence type="ECO:0000313" key="2">
    <source>
        <dbReference type="Proteomes" id="UP001236657"/>
    </source>
</evidence>
<keyword evidence="2" id="KW-1185">Reference proteome</keyword>